<reference evidence="4 5" key="1">
    <citation type="journal article" date="2019" name="Int. J. Syst. Evol. Microbiol.">
        <title>The Global Catalogue of Microorganisms (GCM) 10K type strain sequencing project: providing services to taxonomists for standard genome sequencing and annotation.</title>
        <authorList>
            <consortium name="The Broad Institute Genomics Platform"/>
            <consortium name="The Broad Institute Genome Sequencing Center for Infectious Disease"/>
            <person name="Wu L."/>
            <person name="Ma J."/>
        </authorList>
    </citation>
    <scope>NUCLEOTIDE SEQUENCE [LARGE SCALE GENOMIC DNA]</scope>
    <source>
        <strain evidence="4 5">JCM 8542</strain>
    </source>
</reference>
<dbReference type="InterPro" id="IPR041131">
    <property type="entry name" value="MuF_C"/>
</dbReference>
<sequence>MRYIKELEDAQITKDEDHFTKEIQEWFSGDRTSGSLPIRVAQTPLALQFVGMDDLPIYVDVSKLKAIKNDHPEITTEVYRQIPRALADPMMIMKSSTSPDRLVAVLDVKDASGVNIIIPFELNVDRNEGRVNMMTSVYGKGDGGHINYRWYVRNIIDGNLVYAHTKKATNFLAPAGVQFPMAARKGNLVTSSIKTESDLVKFKQEKEEELLMTAEKDRYSSDYHQEISDSLTMAEEALDDNAIKELRGIADDLHTSMKNVEEAEQTCGADQETWDGYATHHENIVRQIEAAGDARSEGKSDAECSRALHDAHESMREGAAYMQERCELILQREKEYQEQIEGLRQRIEELERERELKAQSSEELARCIAVSTEFLAVIDAMRKEAKNQPRIVASEMFAASRESVKEAYYSVKLAPTKVKSYLKQKAHKAIDGVLHSVAGVFDKGITALTQRRDEIIKKSHEVQSATEFYRDAMKQETEDGKVQGTVETERRVASRMAKAGFGVYAIEKTLHAESPHRKEMEKGGARNIAKDSVREREEQREEKSR</sequence>
<evidence type="ECO:0000313" key="4">
    <source>
        <dbReference type="EMBL" id="GAA0207830.1"/>
    </source>
</evidence>
<dbReference type="EMBL" id="BAAACR010000005">
    <property type="protein sequence ID" value="GAA0207830.1"/>
    <property type="molecule type" value="Genomic_DNA"/>
</dbReference>
<keyword evidence="5" id="KW-1185">Reference proteome</keyword>
<gene>
    <name evidence="4" type="ORF">GCM10008919_08850</name>
</gene>
<evidence type="ECO:0000256" key="1">
    <source>
        <dbReference type="SAM" id="Coils"/>
    </source>
</evidence>
<accession>A0ABN0SZZ0</accession>
<comment type="caution">
    <text evidence="4">The sequence shown here is derived from an EMBL/GenBank/DDBJ whole genome shotgun (WGS) entry which is preliminary data.</text>
</comment>
<dbReference type="Proteomes" id="UP001500399">
    <property type="component" value="Unassembled WGS sequence"/>
</dbReference>
<proteinExistence type="predicted"/>
<feature type="coiled-coil region" evidence="1">
    <location>
        <begin position="326"/>
        <end position="360"/>
    </location>
</feature>
<dbReference type="RefSeq" id="WP_304987201.1">
    <property type="nucleotide sequence ID" value="NZ_BAAACR010000005.1"/>
</dbReference>
<evidence type="ECO:0000256" key="2">
    <source>
        <dbReference type="SAM" id="MobiDB-lite"/>
    </source>
</evidence>
<dbReference type="Pfam" id="PF18819">
    <property type="entry name" value="MuF_C"/>
    <property type="match status" value="1"/>
</dbReference>
<organism evidence="4 5">
    <name type="scientific">Selenomonas dianae</name>
    <dbReference type="NCBI Taxonomy" id="135079"/>
    <lineage>
        <taxon>Bacteria</taxon>
        <taxon>Bacillati</taxon>
        <taxon>Bacillota</taxon>
        <taxon>Negativicutes</taxon>
        <taxon>Selenomonadales</taxon>
        <taxon>Selenomonadaceae</taxon>
        <taxon>Selenomonas</taxon>
    </lineage>
</organism>
<feature type="domain" description="Phage MuF C-terminal" evidence="3">
    <location>
        <begin position="64"/>
        <end position="169"/>
    </location>
</feature>
<protein>
    <recommendedName>
        <fullName evidence="3">Phage MuF C-terminal domain-containing protein</fullName>
    </recommendedName>
</protein>
<evidence type="ECO:0000259" key="3">
    <source>
        <dbReference type="Pfam" id="PF18819"/>
    </source>
</evidence>
<evidence type="ECO:0000313" key="5">
    <source>
        <dbReference type="Proteomes" id="UP001500399"/>
    </source>
</evidence>
<feature type="region of interest" description="Disordered" evidence="2">
    <location>
        <begin position="513"/>
        <end position="545"/>
    </location>
</feature>
<name>A0ABN0SZZ0_9FIRM</name>
<keyword evidence="1" id="KW-0175">Coiled coil</keyword>